<dbReference type="CDD" id="cd14259">
    <property type="entry name" value="PUFD_like"/>
    <property type="match status" value="1"/>
</dbReference>
<feature type="region of interest" description="Disordered" evidence="3">
    <location>
        <begin position="126"/>
        <end position="231"/>
    </location>
</feature>
<feature type="compositionally biased region" description="Polar residues" evidence="3">
    <location>
        <begin position="1368"/>
        <end position="1384"/>
    </location>
</feature>
<protein>
    <submittedName>
        <fullName evidence="4">Uncharacterized protein</fullName>
    </submittedName>
</protein>
<evidence type="ECO:0000313" key="5">
    <source>
        <dbReference type="Proteomes" id="UP000594454"/>
    </source>
</evidence>
<feature type="compositionally biased region" description="Basic and acidic residues" evidence="3">
    <location>
        <begin position="2688"/>
        <end position="2699"/>
    </location>
</feature>
<dbReference type="SMART" id="SM00248">
    <property type="entry name" value="ANK"/>
    <property type="match status" value="3"/>
</dbReference>
<feature type="compositionally biased region" description="Basic and acidic residues" evidence="3">
    <location>
        <begin position="1898"/>
        <end position="1916"/>
    </location>
</feature>
<feature type="region of interest" description="Disordered" evidence="3">
    <location>
        <begin position="1970"/>
        <end position="2007"/>
    </location>
</feature>
<dbReference type="Gene3D" id="1.25.40.20">
    <property type="entry name" value="Ankyrin repeat-containing domain"/>
    <property type="match status" value="1"/>
</dbReference>
<comment type="similarity">
    <text evidence="1">Belongs to the BCOR family.</text>
</comment>
<proteinExistence type="inferred from homology"/>
<feature type="region of interest" description="Disordered" evidence="3">
    <location>
        <begin position="1780"/>
        <end position="1954"/>
    </location>
</feature>
<sequence length="3944" mass="437905">MGKNLLNESTSASVFMNTNHGQAAVQGAERANYNFGCTSCAKKAEADTIISKSIEMDSASQSAEETTKSGDDKNSQASSTASLTITQPAITTTSPTTTTATVTSSIDSTNEVDITKQATAQVAIGSTSSSSSSFSSTSPSSSLPAPNGNSRIKSDENKESYSDDKDQESRRRADERPEFKSQSNDQKQPGEHVIDSQTAQQTNSCQTESKSSSNREGHSLSSSSASSSLVAGAEKFDVVKVDTTQPTVGSKSELSYNFSDSISYKLNCPKPGSNMEISQPAGGIAPSTESSLSSTLPSSCNKLNKSMTTSASPPQVSTSSTQINKSEEEKEDSQIVTKDRLPEPVDASVSCESASVTKTMPEPPTSTISINKESDRYRQTEKTNEKLLPNASTRENVPATASEAHASTMKLESMSPVAASSSHNATSTHHSNYTSTNSMLDRNKQFEIRSMEESSCKKVNDAAPSEASTTTFTDRRLSDSSKTIEITAAVMPRRIDNIGPNSSASSSDLCNYSSKEALGDKSKEVPASSSKTNATPQESQIAHCTSSSSNSGGQDVRSNESSRMSPKYSDVVDSSTSHNNRPQTPPTLTTPVIASTSANASSTPQNDEMVGQAAIRIDSQTRPSLNSDRIASNSSDHAHQTAPLALAAADSNNQQTNGVQERSQVLAKINSTESRRNDMEAVSSSNYSIIKSNNIESKRPSLTEDQRNEFGIISEEVDKKTHSNIITYQTSNQAIVASTIRQLFKRSASEEGRLEQRPMLAPPKVQVNAANNNHNILPTRVAPTQNSQHSQRETSPYYYPNERVTQNQQSARPVQQMTRQLSKDSSDTRSESISSATPKSSYYQPPKSGPESYSNYPPQVSMHNSNISSSTTTLSSSNRLEKSSPSSEAGSSLENFPRIPAMVDTVLAMKKTKPESERRYNAMQQKEFHQTQYMQAEPSHPQQSHPSYSNSRPGNEQSARRNQIYVENPDFTKITHSAPPQKQASSTASAHHPSNLSQLHMKPPDFSKIKEAKPKSITPENFAEMSKKFNYVKDLRLKNPPGQESLHEKTPYNNLYMKAPEFSTQKFQSKSAESSPHAYNSKAEYQQNLTMHFPQLSDDVVMSVVPTKPANQPHYASLPEKKTSELHDRAKHYPPVSYPNAVQLQPREHSSPSDHHPHIIPAGSKLPEHREYAPMYNQKQTHSQPQPPSGSSLQRQYYAQSSYPTQQSHHPHHQQIPTSQPSGAAVTSVIQSSRSKERAVEYPQPKPQERPVVSPNYYQYLPQPQQQQQPPHPGSSSYSKNPSPSLVAGGRQYPAQSTIIQQAPSPVNSAPSTPSNKPVASPNTMNPPCGWPSQSNSRVGHSPVASPHTPYHRVSQSPVGMNAPSPHSPSFLQPSPKASPSPTHISRVPPAQNQCVPSSVSYKNPYMYPPQPEPLPNNKASFYGGPAPLPQKPQYDRQYSEQPKAPSKPEGLPLLPSEYMMSQLPAKANTSRQPERDDSVYASSSSSRLSDPSKAIHNYNKSGGNKLQEKPNYREMINSAYALRNSTTEEDLNYKIIQRTLKKDISIHRSENDLSKSIFDTMPGPPVKNSSSLHFSRSAESLNSSRVPDSHGKYVYHQDYNVGKGFPANHSGSGGIVSGSSNIAKSTSNNKLSHLPICNDLTRNDISVTVSKVVKPPDERPKPTETHVHPAPRSSYVDNKELSAVVISKMKTAPVTEARNAYASRTRPPEPPPPAIPKPVATSSTASKRESPLDLSVKTVKTKADSTGCDDSAYAPRSSLASTLKFDFAPNFSKHVRNMTQAESPPTAATQQPSNQQSVNRNPYAPGTSRQYSYEPTAAPQVQKASVLPPQKEMYNANYPPRHKPNEQPPVQYQSSYGQPQSHKAYPVVAQPGTSHQEDRSLQYRMGQPSGASFAPKYDQKPSDERPKIIEVDQTRKVQIPPPTKEVQYQDYGRQQPVPPQQYERLPSQQHPSHVLYKDQRYADTTSLKCREAYPTSDAHESRQDEYARRTEAVAHNPPVLPPNAQHGRMHEVQYNNRELEQKRQEESKAFAANARRNNQYSNDPYASRKRPQDNLPPQVPGSSSHYHPPEKQVRVDELYRAHLAQTQHVQQQQQLHQQQMLQQQHHRQQEQQRINAQMYRTDPSSHTNHYEKGDASVLRKDGTHPGGPHYPSQAQYHGAPYKPPPVPQQSYPVHHPQPQSDRQMQPQSNIPPANSQLQQYPQNVHVDRIGSHPHTAVPHRNVQPAHSIPPGLQTQNAPHQQQNSAQHAPVTYQPSQNIYPTSHTAVNPPQSHIAHSNIPPNMQPRQSPHQSHESAAKPIPSHEAPPVHNSLPPSQPKYISQDIQHRSQSGHMQHNNQVFHPRLSSEYPPHRRGEFYPNNQHKYSIQASSQEAPSSNAHIHAPSEQREHHKGNHTRPEYPPSNDIAMSYQTSVNRNRELPAPPQQNSTWYPPVPMEADPGKREPPKESSSTFQSNQYPPATPSSPFSSEPSPKIVQARPTPAIVAKAPSEVSPAQIPQSQPVTATPHRGADQNVIEKLRTSIEMREFEKQKLLNRKQMNGEIQEDEPHKNDIASLLAARIRTKGELKGYTPIPTPEEKPAPEERVEEKKEVLEEPAKPPVLDPFSDEDPGQSAFDLMDWGSTCNDFVEQLQTGVKKRAGKKRKAQSIISNEPSDNALSNVESKENLPGVVYNGDIEQSLVEKIKLETMEAEKLKPDGKSQQESSSSDEDKPLHLLRQQSLTDVGKCGSDKESSAQQTVATDIKLEDLEDRSMSGTGQKSHPTSDCSSERAAARIVREKQRLQQERRLAARLSKTSSSESDEETKRNLQRPKKLTRKPRSRASGASTTRDSTDSDSSEGEAEKRNLIRERLETRKRKLAVEKVSSSSEPQANKKLITNVVVDENDRKIKLPIPITPSSVVLKREIITKAQIKCMKLPSEKSESSDEEMDSSKKTVESKEESLNDKKDVSEDETNVSQEQTSSPAVKSKTPAKKAKPFETPKIEETMTRSKRKKELQEQLANSKVLRNEKVIQNTPIKPSPAKSKPNDKTPPLRVTRSVEQKSSEEKVKPQISTRSSKNEKIEDSKRKLCGNESDDKARKRPNKPAKEESSLSSSEGNSDAEPKTVSERLLLRRSRLSNESVEKTPEPRKTRSSDRAKAETESKKPPVVQKTPTPSKKPQVTTGKQKVAPAETNTDKFPPGWELEVYQYKRALKVPQSLITIKGPAHHRVSTSLPDLDPHSSDASESFSTDNLKVNSKHFSEKNKKDNKSLRLEPTKSHKKSLKVATQPEDEASNDVPESLEGKSIIDILHQRVPFSRRQKDKKLTRNLGRNEARVLPRSSNQTELLPTPKTSNIYRGENHHIREIFGGEDRPASAPPELTDSKEEIEPRMTFAKKYEEYLAAMNDVDFANRIRKNKKISSEALMEETSRSSMLDVPIKKEKLDEFVPNQDDDETQDTEINACLQNAVELKTEPMDTNERDTPSIVSEHGDGVVTPILFKRKKSSKMRSSRRKGSSGFDYIRKKKKPAPSNSNGQEVVKRKRISPVELLNTRDENDISKEIQRWVLNKGVGQSALHKAARLGYIDVIAYCLERMGLNPDPKDNAGYTPLHEACSKGRLDIARLLLQYGANHSEVAASGIRPLHEASENGYVEIVRLLLSYGADPLVTTYSGQTPLMLAESSEMEQFIKNHLHDVQNTGPHKQPWKFPGPWYIYDPDVCGFNELDGVPDDNDDCDDMDDSQINKVTSTTAGAELIRSDDTPSIQDSRDKCDTNSNSILSTYDERPRQPNERVIFKNKLKTNCTVVLNSIESIERISTVKQFKDYQSKSVQRRRSTNDGRDDRTDIGEETDGDGEIFEFEESDIPLPPLYLLKDEGSEKWVMLSDLCSLLKVKSKDTLLKQISPSLPPPTNKELLRELKMSDFLEKATCLQLLCAGEKLNIRSSKVVLVKYNESVRNLLGVKTILMKF</sequence>
<feature type="compositionally biased region" description="Basic and acidic residues" evidence="3">
    <location>
        <begin position="3035"/>
        <end position="3047"/>
    </location>
</feature>
<feature type="compositionally biased region" description="Basic and acidic residues" evidence="3">
    <location>
        <begin position="2766"/>
        <end position="2787"/>
    </location>
</feature>
<dbReference type="Proteomes" id="UP000594454">
    <property type="component" value="Chromosome 2"/>
</dbReference>
<dbReference type="Gene3D" id="3.10.260.40">
    <property type="entry name" value="BCL-6 corepressor, PCGF1 binding domain"/>
    <property type="match status" value="1"/>
</dbReference>
<feature type="compositionally biased region" description="Polar residues" evidence="3">
    <location>
        <begin position="948"/>
        <end position="959"/>
    </location>
</feature>
<organism evidence="4 5">
    <name type="scientific">Hermetia illucens</name>
    <name type="common">Black soldier fly</name>
    <dbReference type="NCBI Taxonomy" id="343691"/>
    <lineage>
        <taxon>Eukaryota</taxon>
        <taxon>Metazoa</taxon>
        <taxon>Ecdysozoa</taxon>
        <taxon>Arthropoda</taxon>
        <taxon>Hexapoda</taxon>
        <taxon>Insecta</taxon>
        <taxon>Pterygota</taxon>
        <taxon>Neoptera</taxon>
        <taxon>Endopterygota</taxon>
        <taxon>Diptera</taxon>
        <taxon>Brachycera</taxon>
        <taxon>Stratiomyomorpha</taxon>
        <taxon>Stratiomyidae</taxon>
        <taxon>Hermetiinae</taxon>
        <taxon>Hermetia</taxon>
    </lineage>
</organism>
<dbReference type="PROSITE" id="PS50088">
    <property type="entry name" value="ANK_REPEAT"/>
    <property type="match status" value="3"/>
</dbReference>
<feature type="compositionally biased region" description="Basic and acidic residues" evidence="3">
    <location>
        <begin position="3811"/>
        <end position="3822"/>
    </location>
</feature>
<feature type="compositionally biased region" description="Polar residues" evidence="3">
    <location>
        <begin position="803"/>
        <end position="820"/>
    </location>
</feature>
<feature type="repeat" description="ANK" evidence="2">
    <location>
        <begin position="3548"/>
        <end position="3581"/>
    </location>
</feature>
<feature type="compositionally biased region" description="Basic and acidic residues" evidence="3">
    <location>
        <begin position="2974"/>
        <end position="2986"/>
    </location>
</feature>
<feature type="region of interest" description="Disordered" evidence="3">
    <location>
        <begin position="2088"/>
        <end position="2115"/>
    </location>
</feature>
<feature type="compositionally biased region" description="Polar residues" evidence="3">
    <location>
        <begin position="195"/>
        <end position="212"/>
    </location>
</feature>
<feature type="compositionally biased region" description="Low complexity" evidence="3">
    <location>
        <begin position="126"/>
        <end position="142"/>
    </location>
</feature>
<feature type="compositionally biased region" description="Basic and acidic residues" evidence="3">
    <location>
        <begin position="2575"/>
        <end position="2596"/>
    </location>
</feature>
<keyword evidence="5" id="KW-1185">Reference proteome</keyword>
<feature type="compositionally biased region" description="Polar residues" evidence="3">
    <location>
        <begin position="851"/>
        <end position="863"/>
    </location>
</feature>
<feature type="region of interest" description="Disordered" evidence="3">
    <location>
        <begin position="973"/>
        <end position="1002"/>
    </location>
</feature>
<feature type="region of interest" description="Disordered" evidence="3">
    <location>
        <begin position="3734"/>
        <end position="3762"/>
    </location>
</feature>
<feature type="compositionally biased region" description="Polar residues" evidence="3">
    <location>
        <begin position="1391"/>
        <end position="1402"/>
    </location>
</feature>
<dbReference type="InterPro" id="IPR038227">
    <property type="entry name" value="PUFD_som_sf"/>
</dbReference>
<dbReference type="GO" id="GO:0000122">
    <property type="term" value="P:negative regulation of transcription by RNA polymerase II"/>
    <property type="evidence" value="ECO:0007669"/>
    <property type="project" value="TreeGrafter"/>
</dbReference>
<gene>
    <name evidence="4" type="ORF">HERILL_LOCUS3777</name>
</gene>
<feature type="region of interest" description="Disordered" evidence="3">
    <location>
        <begin position="1556"/>
        <end position="1575"/>
    </location>
</feature>
<feature type="compositionally biased region" description="Basic and acidic residues" evidence="3">
    <location>
        <begin position="821"/>
        <end position="830"/>
    </location>
</feature>
<evidence type="ECO:0000256" key="1">
    <source>
        <dbReference type="ARBA" id="ARBA00034703"/>
    </source>
</evidence>
<feature type="compositionally biased region" description="Basic residues" evidence="3">
    <location>
        <begin position="3479"/>
        <end position="3492"/>
    </location>
</feature>
<dbReference type="InterPro" id="IPR047144">
    <property type="entry name" value="BCOR-like"/>
</dbReference>
<feature type="compositionally biased region" description="Low complexity" evidence="3">
    <location>
        <begin position="864"/>
        <end position="892"/>
    </location>
</feature>
<feature type="region of interest" description="Disordered" evidence="3">
    <location>
        <begin position="2209"/>
        <end position="2332"/>
    </location>
</feature>
<feature type="compositionally biased region" description="Polar residues" evidence="3">
    <location>
        <begin position="1849"/>
        <end position="1862"/>
    </location>
</feature>
<feature type="region of interest" description="Disordered" evidence="3">
    <location>
        <begin position="55"/>
        <end position="105"/>
    </location>
</feature>
<feature type="compositionally biased region" description="Low complexity" evidence="3">
    <location>
        <begin position="1189"/>
        <end position="1222"/>
    </location>
</feature>
<feature type="region of interest" description="Disordered" evidence="3">
    <location>
        <begin position="2137"/>
        <end position="2196"/>
    </location>
</feature>
<feature type="region of interest" description="Disordered" evidence="3">
    <location>
        <begin position="2688"/>
        <end position="2874"/>
    </location>
</feature>
<feature type="region of interest" description="Disordered" evidence="3">
    <location>
        <begin position="2912"/>
        <end position="3179"/>
    </location>
</feature>
<feature type="compositionally biased region" description="Polar residues" evidence="3">
    <location>
        <begin position="618"/>
        <end position="635"/>
    </location>
</feature>
<feature type="region of interest" description="Disordered" evidence="3">
    <location>
        <begin position="1698"/>
        <end position="1755"/>
    </location>
</feature>
<accession>A0A7R8YPE2</accession>
<dbReference type="PANTHER" id="PTHR24117">
    <property type="entry name" value="AGAP007537-PB"/>
    <property type="match status" value="1"/>
</dbReference>
<feature type="region of interest" description="Disordered" evidence="3">
    <location>
        <begin position="2365"/>
        <end position="2512"/>
    </location>
</feature>
<dbReference type="SUPFAM" id="SSF48403">
    <property type="entry name" value="Ankyrin repeat"/>
    <property type="match status" value="1"/>
</dbReference>
<dbReference type="GO" id="GO:0005634">
    <property type="term" value="C:nucleus"/>
    <property type="evidence" value="ECO:0007669"/>
    <property type="project" value="TreeGrafter"/>
</dbReference>
<feature type="region of interest" description="Disordered" evidence="3">
    <location>
        <begin position="618"/>
        <end position="639"/>
    </location>
</feature>
<feature type="region of interest" description="Disordered" evidence="3">
    <location>
        <begin position="420"/>
        <end position="479"/>
    </location>
</feature>
<evidence type="ECO:0000256" key="3">
    <source>
        <dbReference type="SAM" id="MobiDB-lite"/>
    </source>
</evidence>
<feature type="compositionally biased region" description="Basic and acidic residues" evidence="3">
    <location>
        <begin position="441"/>
        <end position="460"/>
    </location>
</feature>
<feature type="compositionally biased region" description="Low complexity" evidence="3">
    <location>
        <begin position="1254"/>
        <end position="1285"/>
    </location>
</feature>
<feature type="region of interest" description="Disordered" evidence="3">
    <location>
        <begin position="1177"/>
        <end position="1508"/>
    </location>
</feature>
<feature type="compositionally biased region" description="Basic and acidic residues" evidence="3">
    <location>
        <begin position="3055"/>
        <end position="3065"/>
    </location>
</feature>
<feature type="compositionally biased region" description="Basic and acidic residues" evidence="3">
    <location>
        <begin position="2916"/>
        <end position="2947"/>
    </location>
</feature>
<feature type="compositionally biased region" description="Polar residues" evidence="3">
    <location>
        <begin position="2953"/>
        <end position="2963"/>
    </location>
</feature>
<feature type="compositionally biased region" description="Low complexity" evidence="3">
    <location>
        <begin position="1480"/>
        <end position="1493"/>
    </location>
</feature>
<feature type="compositionally biased region" description="Low complexity" evidence="3">
    <location>
        <begin position="84"/>
        <end position="105"/>
    </location>
</feature>
<feature type="repeat" description="ANK" evidence="2">
    <location>
        <begin position="3615"/>
        <end position="3647"/>
    </location>
</feature>
<feature type="region of interest" description="Disordered" evidence="3">
    <location>
        <begin position="3479"/>
        <end position="3517"/>
    </location>
</feature>
<name>A0A7R8YPE2_HERIL</name>
<evidence type="ECO:0000256" key="2">
    <source>
        <dbReference type="PROSITE-ProRule" id="PRU00023"/>
    </source>
</evidence>
<feature type="region of interest" description="Disordered" evidence="3">
    <location>
        <begin position="3206"/>
        <end position="3277"/>
    </location>
</feature>
<feature type="compositionally biased region" description="Low complexity" evidence="3">
    <location>
        <begin position="219"/>
        <end position="229"/>
    </location>
</feature>
<feature type="compositionally biased region" description="Polar residues" evidence="3">
    <location>
        <begin position="2318"/>
        <end position="2332"/>
    </location>
</feature>
<feature type="compositionally biased region" description="Low complexity" evidence="3">
    <location>
        <begin position="420"/>
        <end position="438"/>
    </location>
</feature>
<feature type="region of interest" description="Disordered" evidence="3">
    <location>
        <begin position="517"/>
        <end position="591"/>
    </location>
</feature>
<dbReference type="OrthoDB" id="3666223at2759"/>
<feature type="compositionally biased region" description="Low complexity" evidence="3">
    <location>
        <begin position="2463"/>
        <end position="2472"/>
    </location>
</feature>
<feature type="compositionally biased region" description="Polar residues" evidence="3">
    <location>
        <begin position="3222"/>
        <end position="3233"/>
    </location>
</feature>
<feature type="compositionally biased region" description="Basic and acidic residues" evidence="3">
    <location>
        <begin position="2742"/>
        <end position="2751"/>
    </location>
</feature>
<feature type="compositionally biased region" description="Polar residues" evidence="3">
    <location>
        <begin position="2447"/>
        <end position="2457"/>
    </location>
</feature>
<dbReference type="PANTHER" id="PTHR24117:SF9">
    <property type="entry name" value="BCL-6 COREPRESSOR PCGF1 BINDING DOMAIN-CONTAINING PROTEIN"/>
    <property type="match status" value="1"/>
</dbReference>
<feature type="compositionally biased region" description="Low complexity" evidence="3">
    <location>
        <begin position="938"/>
        <end position="947"/>
    </location>
</feature>
<feature type="compositionally biased region" description="Basic and acidic residues" evidence="3">
    <location>
        <begin position="152"/>
        <end position="179"/>
    </location>
</feature>
<feature type="region of interest" description="Disordered" evidence="3">
    <location>
        <begin position="929"/>
        <end position="959"/>
    </location>
</feature>
<feature type="compositionally biased region" description="Polar residues" evidence="3">
    <location>
        <begin position="2752"/>
        <end position="2765"/>
    </location>
</feature>
<dbReference type="EMBL" id="LR899010">
    <property type="protein sequence ID" value="CAD7080631.1"/>
    <property type="molecule type" value="Genomic_DNA"/>
</dbReference>
<feature type="region of interest" description="Disordered" evidence="3">
    <location>
        <begin position="3803"/>
        <end position="3827"/>
    </location>
</feature>
<dbReference type="PROSITE" id="PS50297">
    <property type="entry name" value="ANK_REP_REGION"/>
    <property type="match status" value="2"/>
</dbReference>
<feature type="compositionally biased region" description="Basic and acidic residues" evidence="3">
    <location>
        <begin position="2839"/>
        <end position="2851"/>
    </location>
</feature>
<keyword evidence="2" id="KW-0040">ANK repeat</keyword>
<feature type="compositionally biased region" description="Polar residues" evidence="3">
    <location>
        <begin position="572"/>
        <end position="591"/>
    </location>
</feature>
<feature type="region of interest" description="Disordered" evidence="3">
    <location>
        <begin position="2032"/>
        <end position="2070"/>
    </location>
</feature>
<feature type="compositionally biased region" description="Polar residues" evidence="3">
    <location>
        <begin position="1294"/>
        <end position="1339"/>
    </location>
</feature>
<feature type="region of interest" description="Disordered" evidence="3">
    <location>
        <begin position="2566"/>
        <end position="2617"/>
    </location>
</feature>
<feature type="compositionally biased region" description="Basic and acidic residues" evidence="3">
    <location>
        <begin position="372"/>
        <end position="385"/>
    </location>
</feature>
<dbReference type="Pfam" id="PF12796">
    <property type="entry name" value="Ank_2"/>
    <property type="match status" value="1"/>
</dbReference>
<dbReference type="FunCoup" id="A0A7R8YPE2">
    <property type="interactions" value="290"/>
</dbReference>
<feature type="compositionally biased region" description="Basic and acidic residues" evidence="3">
    <location>
        <begin position="3099"/>
        <end position="3109"/>
    </location>
</feature>
<feature type="compositionally biased region" description="Polar residues" evidence="3">
    <location>
        <begin position="2646"/>
        <end position="2660"/>
    </location>
</feature>
<feature type="compositionally biased region" description="Polar residues" evidence="3">
    <location>
        <begin position="974"/>
        <end position="998"/>
    </location>
</feature>
<dbReference type="InterPro" id="IPR036770">
    <property type="entry name" value="Ankyrin_rpt-contain_sf"/>
</dbReference>
<feature type="compositionally biased region" description="Low complexity" evidence="3">
    <location>
        <begin position="286"/>
        <end position="299"/>
    </location>
</feature>
<feature type="compositionally biased region" description="Polar residues" evidence="3">
    <location>
        <begin position="527"/>
        <end position="553"/>
    </location>
</feature>
<feature type="compositionally biased region" description="Basic residues" evidence="3">
    <location>
        <begin position="2634"/>
        <end position="2644"/>
    </location>
</feature>
<feature type="compositionally biased region" description="Basic and acidic residues" evidence="3">
    <location>
        <begin position="1655"/>
        <end position="1668"/>
    </location>
</feature>
<feature type="compositionally biased region" description="Basic residues" evidence="3">
    <location>
        <begin position="2806"/>
        <end position="2819"/>
    </location>
</feature>
<feature type="region of interest" description="Disordered" evidence="3">
    <location>
        <begin position="3296"/>
        <end position="3337"/>
    </location>
</feature>
<feature type="compositionally biased region" description="Polar residues" evidence="3">
    <location>
        <begin position="1780"/>
        <end position="1801"/>
    </location>
</feature>
<dbReference type="GO" id="GO:0003714">
    <property type="term" value="F:transcription corepressor activity"/>
    <property type="evidence" value="ECO:0007669"/>
    <property type="project" value="TreeGrafter"/>
</dbReference>
<feature type="compositionally biased region" description="Basic and acidic residues" evidence="3">
    <location>
        <begin position="65"/>
        <end position="74"/>
    </location>
</feature>
<dbReference type="InterPro" id="IPR002110">
    <property type="entry name" value="Ankyrin_rpt"/>
</dbReference>
<feature type="compositionally biased region" description="Basic and acidic residues" evidence="3">
    <location>
        <begin position="3237"/>
        <end position="3255"/>
    </location>
</feature>
<dbReference type="InParanoid" id="A0A7R8YPE2"/>
<evidence type="ECO:0000313" key="4">
    <source>
        <dbReference type="EMBL" id="CAD7080631.1"/>
    </source>
</evidence>
<feature type="compositionally biased region" description="Basic and acidic residues" evidence="3">
    <location>
        <begin position="1978"/>
        <end position="1993"/>
    </location>
</feature>
<feature type="compositionally biased region" description="Basic and acidic residues" evidence="3">
    <location>
        <begin position="3734"/>
        <end position="3748"/>
    </location>
</feature>
<feature type="compositionally biased region" description="Low complexity" evidence="3">
    <location>
        <begin position="2088"/>
        <end position="2104"/>
    </location>
</feature>
<feature type="compositionally biased region" description="Polar residues" evidence="3">
    <location>
        <begin position="2365"/>
        <end position="2378"/>
    </location>
</feature>
<feature type="compositionally biased region" description="Low complexity" evidence="3">
    <location>
        <begin position="3144"/>
        <end position="3161"/>
    </location>
</feature>
<feature type="compositionally biased region" description="Polar residues" evidence="3">
    <location>
        <begin position="3317"/>
        <end position="3333"/>
    </location>
</feature>
<feature type="compositionally biased region" description="Basic and acidic residues" evidence="3">
    <location>
        <begin position="3119"/>
        <end position="3143"/>
    </location>
</feature>
<feature type="compositionally biased region" description="Polar residues" evidence="3">
    <location>
        <begin position="777"/>
        <end position="789"/>
    </location>
</feature>
<feature type="compositionally biased region" description="Polar residues" evidence="3">
    <location>
        <begin position="300"/>
        <end position="324"/>
    </location>
</feature>
<feature type="region of interest" description="Disordered" evidence="3">
    <location>
        <begin position="777"/>
        <end position="896"/>
    </location>
</feature>
<feature type="repeat" description="ANK" evidence="2">
    <location>
        <begin position="3582"/>
        <end position="3608"/>
    </location>
</feature>
<feature type="compositionally biased region" description="Polar residues" evidence="3">
    <location>
        <begin position="2233"/>
        <end position="2290"/>
    </location>
</feature>
<reference evidence="4 5" key="1">
    <citation type="submission" date="2020-11" db="EMBL/GenBank/DDBJ databases">
        <authorList>
            <person name="Wallbank WR R."/>
            <person name="Pardo Diaz C."/>
            <person name="Kozak K."/>
            <person name="Martin S."/>
            <person name="Jiggins C."/>
            <person name="Moest M."/>
            <person name="Warren A I."/>
            <person name="Generalovic N T."/>
            <person name="Byers J.R.P. K."/>
            <person name="Montejo-Kovacevich G."/>
            <person name="Yen C E."/>
        </authorList>
    </citation>
    <scope>NUCLEOTIDE SEQUENCE [LARGE SCALE GENOMIC DNA]</scope>
</reference>
<dbReference type="Pfam" id="PF00023">
    <property type="entry name" value="Ank"/>
    <property type="match status" value="1"/>
</dbReference>
<feature type="region of interest" description="Disordered" evidence="3">
    <location>
        <begin position="1654"/>
        <end position="1676"/>
    </location>
</feature>
<feature type="compositionally biased region" description="Polar residues" evidence="3">
    <location>
        <begin position="2178"/>
        <end position="2196"/>
    </location>
</feature>
<feature type="region of interest" description="Disordered" evidence="3">
    <location>
        <begin position="2633"/>
        <end position="2666"/>
    </location>
</feature>
<feature type="region of interest" description="Disordered" evidence="3">
    <location>
        <begin position="267"/>
        <end position="399"/>
    </location>
</feature>
<feature type="compositionally biased region" description="Polar residues" evidence="3">
    <location>
        <begin position="2036"/>
        <end position="2045"/>
    </location>
</feature>
<dbReference type="PRINTS" id="PR01415">
    <property type="entry name" value="ANKYRIN"/>
</dbReference>